<organism evidence="16 17">
    <name type="scientific">Terrapene triunguis</name>
    <name type="common">Three-toed box turtle</name>
    <dbReference type="NCBI Taxonomy" id="2587831"/>
    <lineage>
        <taxon>Eukaryota</taxon>
        <taxon>Metazoa</taxon>
        <taxon>Chordata</taxon>
        <taxon>Craniata</taxon>
        <taxon>Vertebrata</taxon>
        <taxon>Euteleostomi</taxon>
        <taxon>Archelosauria</taxon>
        <taxon>Testudinata</taxon>
        <taxon>Testudines</taxon>
        <taxon>Cryptodira</taxon>
        <taxon>Durocryptodira</taxon>
        <taxon>Testudinoidea</taxon>
        <taxon>Emydidae</taxon>
        <taxon>Terrapene</taxon>
    </lineage>
</organism>
<keyword evidence="5 14" id="KW-1133">Transmembrane helix</keyword>
<dbReference type="Pfam" id="PF00001">
    <property type="entry name" value="7tm_1"/>
    <property type="match status" value="1"/>
</dbReference>
<keyword evidence="17" id="KW-1185">Reference proteome</keyword>
<reference evidence="16" key="1">
    <citation type="submission" date="2025-08" db="UniProtKB">
        <authorList>
            <consortium name="Ensembl"/>
        </authorList>
    </citation>
    <scope>IDENTIFICATION</scope>
</reference>
<name>A0A674JWX5_9SAUR</name>
<keyword evidence="4 12" id="KW-0812">Transmembrane</keyword>
<feature type="transmembrane region" description="Helical" evidence="14">
    <location>
        <begin position="290"/>
        <end position="314"/>
    </location>
</feature>
<keyword evidence="7 14" id="KW-0472">Membrane</keyword>
<protein>
    <recommendedName>
        <fullName evidence="2">Urotensin-2 receptor</fullName>
    </recommendedName>
    <alternativeName>
        <fullName evidence="11">Urotensin II receptor</fullName>
    </alternativeName>
</protein>
<dbReference type="InterPro" id="IPR000276">
    <property type="entry name" value="GPCR_Rhodpsn"/>
</dbReference>
<dbReference type="InterPro" id="IPR000670">
    <property type="entry name" value="Urot_II_rcpt"/>
</dbReference>
<evidence type="ECO:0000256" key="10">
    <source>
        <dbReference type="ARBA" id="ARBA00025579"/>
    </source>
</evidence>
<reference evidence="16" key="2">
    <citation type="submission" date="2025-09" db="UniProtKB">
        <authorList>
            <consortium name="Ensembl"/>
        </authorList>
    </citation>
    <scope>IDENTIFICATION</scope>
</reference>
<dbReference type="PRINTS" id="PR00237">
    <property type="entry name" value="GPCRRHODOPSN"/>
</dbReference>
<keyword evidence="8 12" id="KW-0675">Receptor</keyword>
<dbReference type="Ensembl" id="ENSTMTT00000027298.1">
    <property type="protein sequence ID" value="ENSTMTP00000026341.1"/>
    <property type="gene ID" value="ENSTMTG00000019266.1"/>
</dbReference>
<evidence type="ECO:0000259" key="15">
    <source>
        <dbReference type="PROSITE" id="PS50262"/>
    </source>
</evidence>
<feature type="domain" description="G-protein coupled receptors family 1 profile" evidence="15">
    <location>
        <begin position="56"/>
        <end position="311"/>
    </location>
</feature>
<proteinExistence type="inferred from homology"/>
<dbReference type="PROSITE" id="PS50262">
    <property type="entry name" value="G_PROTEIN_RECEP_F1_2"/>
    <property type="match status" value="1"/>
</dbReference>
<evidence type="ECO:0000313" key="17">
    <source>
        <dbReference type="Proteomes" id="UP000472274"/>
    </source>
</evidence>
<evidence type="ECO:0000256" key="8">
    <source>
        <dbReference type="ARBA" id="ARBA00023170"/>
    </source>
</evidence>
<dbReference type="Gene3D" id="1.20.1070.10">
    <property type="entry name" value="Rhodopsin 7-helix transmembrane proteins"/>
    <property type="match status" value="1"/>
</dbReference>
<evidence type="ECO:0000256" key="4">
    <source>
        <dbReference type="ARBA" id="ARBA00022692"/>
    </source>
</evidence>
<feature type="transmembrane region" description="Helical" evidence="14">
    <location>
        <begin position="113"/>
        <end position="133"/>
    </location>
</feature>
<feature type="compositionally biased region" description="Low complexity" evidence="13">
    <location>
        <begin position="27"/>
        <end position="39"/>
    </location>
</feature>
<feature type="transmembrane region" description="Helical" evidence="14">
    <location>
        <begin position="154"/>
        <end position="175"/>
    </location>
</feature>
<feature type="transmembrane region" description="Helical" evidence="14">
    <location>
        <begin position="73"/>
        <end position="93"/>
    </location>
</feature>
<dbReference type="GeneTree" id="ENSGT00940000157017"/>
<keyword evidence="3" id="KW-1003">Cell membrane</keyword>
<accession>A0A674JWX5</accession>
<evidence type="ECO:0000256" key="6">
    <source>
        <dbReference type="ARBA" id="ARBA00023040"/>
    </source>
</evidence>
<evidence type="ECO:0000256" key="1">
    <source>
        <dbReference type="ARBA" id="ARBA00004651"/>
    </source>
</evidence>
<dbReference type="InParanoid" id="A0A674JWX5"/>
<dbReference type="AlphaFoldDB" id="A0A674JWX5"/>
<dbReference type="GO" id="GO:0005886">
    <property type="term" value="C:plasma membrane"/>
    <property type="evidence" value="ECO:0007669"/>
    <property type="project" value="UniProtKB-SubCell"/>
</dbReference>
<evidence type="ECO:0000256" key="3">
    <source>
        <dbReference type="ARBA" id="ARBA00022475"/>
    </source>
</evidence>
<sequence length="366" mass="40601">LSPTYRPSRVHGMRTEQTAQARHTHTRPPAAHAPAPARAPPDAVGLSLLGAAGAAGNLYTLAVARAGAVPSPLHVHIVHLALADLLYLAGVPFVVHNGLARDWHFGEAGCRALLSLDLLTMHASIFLLTLLSTERCRAVRRPFRAARRSPGRRRALAGAAWAAAFVLALPMMLMVRQEERAAGDGRVRRLCVPTWHEAQYKTYLTVLFGTSMVGPGLALGYLYGRLARAYWLSQTRGVLGPRRGPKQRVFLLIFLIVVAFWACFLPFWLWQLVPLYSPGTAARLPVATEIYINHLVTCLTYSNSCINPFLYTLLTRSYRNYRRARRAGRRAAGLKQIQGSSSSRSAQLGLEQRLKENWINSWWLSP</sequence>
<evidence type="ECO:0000256" key="2">
    <source>
        <dbReference type="ARBA" id="ARBA00014302"/>
    </source>
</evidence>
<evidence type="ECO:0000256" key="12">
    <source>
        <dbReference type="RuleBase" id="RU000688"/>
    </source>
</evidence>
<evidence type="ECO:0000256" key="14">
    <source>
        <dbReference type="SAM" id="Phobius"/>
    </source>
</evidence>
<dbReference type="GO" id="GO:0008217">
    <property type="term" value="P:regulation of blood pressure"/>
    <property type="evidence" value="ECO:0007669"/>
    <property type="project" value="InterPro"/>
</dbReference>
<evidence type="ECO:0000256" key="13">
    <source>
        <dbReference type="SAM" id="MobiDB-lite"/>
    </source>
</evidence>
<feature type="transmembrane region" description="Helical" evidence="14">
    <location>
        <begin position="249"/>
        <end position="270"/>
    </location>
</feature>
<dbReference type="GO" id="GO:0007218">
    <property type="term" value="P:neuropeptide signaling pathway"/>
    <property type="evidence" value="ECO:0007669"/>
    <property type="project" value="TreeGrafter"/>
</dbReference>
<dbReference type="GO" id="GO:0001604">
    <property type="term" value="F:urotensin II receptor activity"/>
    <property type="evidence" value="ECO:0007669"/>
    <property type="project" value="InterPro"/>
</dbReference>
<feature type="transmembrane region" description="Helical" evidence="14">
    <location>
        <begin position="43"/>
        <end position="61"/>
    </location>
</feature>
<dbReference type="PANTHER" id="PTHR24230">
    <property type="entry name" value="G-PROTEIN COUPLED RECEPTOR"/>
    <property type="match status" value="1"/>
</dbReference>
<dbReference type="SUPFAM" id="SSF81321">
    <property type="entry name" value="Family A G protein-coupled receptor-like"/>
    <property type="match status" value="1"/>
</dbReference>
<evidence type="ECO:0000256" key="5">
    <source>
        <dbReference type="ARBA" id="ARBA00022989"/>
    </source>
</evidence>
<dbReference type="Proteomes" id="UP000472274">
    <property type="component" value="Unplaced"/>
</dbReference>
<feature type="transmembrane region" description="Helical" evidence="14">
    <location>
        <begin position="203"/>
        <end position="224"/>
    </location>
</feature>
<dbReference type="PRINTS" id="PR00647">
    <property type="entry name" value="UROTENSIN2R"/>
</dbReference>
<evidence type="ECO:0000256" key="9">
    <source>
        <dbReference type="ARBA" id="ARBA00023224"/>
    </source>
</evidence>
<evidence type="ECO:0000256" key="7">
    <source>
        <dbReference type="ARBA" id="ARBA00023136"/>
    </source>
</evidence>
<dbReference type="PROSITE" id="PS00237">
    <property type="entry name" value="G_PROTEIN_RECEP_F1_1"/>
    <property type="match status" value="1"/>
</dbReference>
<dbReference type="PANTHER" id="PTHR24230:SF53">
    <property type="entry name" value="UROTENSIN-2 RECEPTOR"/>
    <property type="match status" value="1"/>
</dbReference>
<comment type="similarity">
    <text evidence="12">Belongs to the G-protein coupled receptor 1 family.</text>
</comment>
<comment type="function">
    <text evidence="10">High affinity receptor for urotensin-2 and urotensin-2B. The activity of this receptor is mediated by a G-protein that activate a phosphatidylinositol-calcium second messenger system.</text>
</comment>
<evidence type="ECO:0000313" key="16">
    <source>
        <dbReference type="Ensembl" id="ENSTMTP00000026341.1"/>
    </source>
</evidence>
<dbReference type="GO" id="GO:0097746">
    <property type="term" value="P:blood vessel diameter maintenance"/>
    <property type="evidence" value="ECO:0007669"/>
    <property type="project" value="InterPro"/>
</dbReference>
<keyword evidence="9 12" id="KW-0807">Transducer</keyword>
<comment type="subcellular location">
    <subcellularLocation>
        <location evidence="1">Cell membrane</location>
        <topology evidence="1">Multi-pass membrane protein</topology>
    </subcellularLocation>
</comment>
<keyword evidence="6 12" id="KW-0297">G-protein coupled receptor</keyword>
<feature type="region of interest" description="Disordered" evidence="13">
    <location>
        <begin position="1"/>
        <end position="39"/>
    </location>
</feature>
<dbReference type="InterPro" id="IPR017452">
    <property type="entry name" value="GPCR_Rhodpsn_7TM"/>
</dbReference>
<evidence type="ECO:0000256" key="11">
    <source>
        <dbReference type="ARBA" id="ARBA00032764"/>
    </source>
</evidence>